<dbReference type="RefSeq" id="WP_006286257.1">
    <property type="nucleotide sequence ID" value="NZ_BALG01000133.1"/>
</dbReference>
<dbReference type="AlphaFoldDB" id="M9M5W0"/>
<keyword evidence="2" id="KW-1185">Reference proteome</keyword>
<gene>
    <name evidence="1" type="ORF">PPOP_2128</name>
</gene>
<reference evidence="1 2" key="1">
    <citation type="submission" date="2012-10" db="EMBL/GenBank/DDBJ databases">
        <title>Draft Genome Sequence of Paenibacillus popilliae ATCC 14706T.</title>
        <authorList>
            <person name="Iiyama K."/>
            <person name="Mori K."/>
            <person name="Mon H."/>
            <person name="Chieda Y."/>
            <person name="Lee J.M."/>
            <person name="Kusakabe T."/>
            <person name="Tashiro K."/>
            <person name="Asano S."/>
            <person name="Yasunaga-Aoki C."/>
            <person name="Shimizu S."/>
        </authorList>
    </citation>
    <scope>NUCLEOTIDE SEQUENCE [LARGE SCALE GENOMIC DNA]</scope>
    <source>
        <strain evidence="1 2">ATCC 14706</strain>
    </source>
</reference>
<protein>
    <submittedName>
        <fullName evidence="1">GTPase-activating protein</fullName>
    </submittedName>
</protein>
<sequence>MTQNFAEIAKEITIAAIEHSLFTKKKSTTLSTEELNKINAEEISEFYAKIAKGVNDVYNGKFTD</sequence>
<evidence type="ECO:0000313" key="2">
    <source>
        <dbReference type="Proteomes" id="UP000029453"/>
    </source>
</evidence>
<accession>M9M5W0</accession>
<proteinExistence type="predicted"/>
<dbReference type="Proteomes" id="UP000029453">
    <property type="component" value="Unassembled WGS sequence"/>
</dbReference>
<evidence type="ECO:0000313" key="1">
    <source>
        <dbReference type="EMBL" id="GAC42768.1"/>
    </source>
</evidence>
<dbReference type="EMBL" id="BALG01000133">
    <property type="protein sequence ID" value="GAC42768.1"/>
    <property type="molecule type" value="Genomic_DNA"/>
</dbReference>
<comment type="caution">
    <text evidence="1">The sequence shown here is derived from an EMBL/GenBank/DDBJ whole genome shotgun (WGS) entry which is preliminary data.</text>
</comment>
<name>M9M5W0_PAEPP</name>
<organism evidence="1 2">
    <name type="scientific">Paenibacillus popilliae ATCC 14706</name>
    <dbReference type="NCBI Taxonomy" id="1212764"/>
    <lineage>
        <taxon>Bacteria</taxon>
        <taxon>Bacillati</taxon>
        <taxon>Bacillota</taxon>
        <taxon>Bacilli</taxon>
        <taxon>Bacillales</taxon>
        <taxon>Paenibacillaceae</taxon>
        <taxon>Paenibacillus</taxon>
    </lineage>
</organism>